<dbReference type="SMART" id="SM00389">
    <property type="entry name" value="HOX"/>
    <property type="match status" value="1"/>
</dbReference>
<dbReference type="InterPro" id="IPR001356">
    <property type="entry name" value="HD"/>
</dbReference>
<proteinExistence type="predicted"/>
<name>A0A7R8W570_9CRUS</name>
<feature type="region of interest" description="Disordered" evidence="7">
    <location>
        <begin position="85"/>
        <end position="132"/>
    </location>
</feature>
<dbReference type="Gene3D" id="1.10.10.60">
    <property type="entry name" value="Homeodomain-like"/>
    <property type="match status" value="1"/>
</dbReference>
<comment type="subcellular location">
    <subcellularLocation>
        <location evidence="1 5 6">Nucleus</location>
    </subcellularLocation>
</comment>
<evidence type="ECO:0000256" key="1">
    <source>
        <dbReference type="ARBA" id="ARBA00004123"/>
    </source>
</evidence>
<feature type="DNA-binding region" description="Homeobox" evidence="5">
    <location>
        <begin position="34"/>
        <end position="93"/>
    </location>
</feature>
<reference evidence="8" key="1">
    <citation type="submission" date="2020-11" db="EMBL/GenBank/DDBJ databases">
        <authorList>
            <person name="Tran Van P."/>
        </authorList>
    </citation>
    <scope>NUCLEOTIDE SEQUENCE</scope>
</reference>
<sequence>MFLQSAAARLGLPFHNEPGAEDLTRNDKITRTRRRKARTVFSDRQLHGLESRFQAQRYLSTPERMDLANALNLTETQVKTWFQNRRMKHKKQIRKSASMSASLGSGTPASDSSSPTTPYDNGQKNSSAICKKERCRLREIPRQGWPI</sequence>
<feature type="compositionally biased region" description="Basic residues" evidence="7">
    <location>
        <begin position="85"/>
        <end position="94"/>
    </location>
</feature>
<evidence type="ECO:0000256" key="7">
    <source>
        <dbReference type="SAM" id="MobiDB-lite"/>
    </source>
</evidence>
<evidence type="ECO:0000256" key="2">
    <source>
        <dbReference type="ARBA" id="ARBA00023125"/>
    </source>
</evidence>
<dbReference type="PANTHER" id="PTHR24333:SF8">
    <property type="entry name" value="HOMEOBOX PROTEIN CEH-62"/>
    <property type="match status" value="1"/>
</dbReference>
<dbReference type="EMBL" id="OB660503">
    <property type="protein sequence ID" value="CAD7225107.1"/>
    <property type="molecule type" value="Genomic_DNA"/>
</dbReference>
<protein>
    <submittedName>
        <fullName evidence="8">Uncharacterized protein</fullName>
    </submittedName>
</protein>
<dbReference type="GO" id="GO:0005634">
    <property type="term" value="C:nucleus"/>
    <property type="evidence" value="ECO:0007669"/>
    <property type="project" value="UniProtKB-SubCell"/>
</dbReference>
<dbReference type="GO" id="GO:0003677">
    <property type="term" value="F:DNA binding"/>
    <property type="evidence" value="ECO:0007669"/>
    <property type="project" value="UniProtKB-UniRule"/>
</dbReference>
<dbReference type="PRINTS" id="PR00024">
    <property type="entry name" value="HOMEOBOX"/>
</dbReference>
<keyword evidence="4 5" id="KW-0539">Nucleus</keyword>
<dbReference type="InterPro" id="IPR017970">
    <property type="entry name" value="Homeobox_CS"/>
</dbReference>
<dbReference type="OrthoDB" id="6159439at2759"/>
<dbReference type="CDD" id="cd00086">
    <property type="entry name" value="homeodomain"/>
    <property type="match status" value="1"/>
</dbReference>
<dbReference type="Pfam" id="PF00046">
    <property type="entry name" value="Homeodomain"/>
    <property type="match status" value="1"/>
</dbReference>
<keyword evidence="2 5" id="KW-0238">DNA-binding</keyword>
<dbReference type="PROSITE" id="PS00027">
    <property type="entry name" value="HOMEOBOX_1"/>
    <property type="match status" value="1"/>
</dbReference>
<dbReference type="InterPro" id="IPR020479">
    <property type="entry name" value="HD_metazoa"/>
</dbReference>
<dbReference type="GO" id="GO:0000981">
    <property type="term" value="F:DNA-binding transcription factor activity, RNA polymerase II-specific"/>
    <property type="evidence" value="ECO:0007669"/>
    <property type="project" value="InterPro"/>
</dbReference>
<dbReference type="InterPro" id="IPR009057">
    <property type="entry name" value="Homeodomain-like_sf"/>
</dbReference>
<dbReference type="FunFam" id="1.10.10.60:FF:000373">
    <property type="entry name" value="Blast:Brain-specific homeobox protein"/>
    <property type="match status" value="1"/>
</dbReference>
<gene>
    <name evidence="8" type="ORF">CTOB1V02_LOCUS3054</name>
</gene>
<evidence type="ECO:0000256" key="3">
    <source>
        <dbReference type="ARBA" id="ARBA00023155"/>
    </source>
</evidence>
<evidence type="ECO:0000313" key="8">
    <source>
        <dbReference type="EMBL" id="CAD7225107.1"/>
    </source>
</evidence>
<keyword evidence="3 5" id="KW-0371">Homeobox</keyword>
<dbReference type="PROSITE" id="PS50071">
    <property type="entry name" value="HOMEOBOX_2"/>
    <property type="match status" value="1"/>
</dbReference>
<dbReference type="SUPFAM" id="SSF46689">
    <property type="entry name" value="Homeodomain-like"/>
    <property type="match status" value="1"/>
</dbReference>
<feature type="compositionally biased region" description="Polar residues" evidence="7">
    <location>
        <begin position="119"/>
        <end position="128"/>
    </location>
</feature>
<feature type="compositionally biased region" description="Low complexity" evidence="7">
    <location>
        <begin position="102"/>
        <end position="118"/>
    </location>
</feature>
<accession>A0A7R8W570</accession>
<dbReference type="PANTHER" id="PTHR24333">
    <property type="entry name" value="HOMEO BOX HB9 LIKE A-RELATED"/>
    <property type="match status" value="1"/>
</dbReference>
<evidence type="ECO:0000256" key="4">
    <source>
        <dbReference type="ARBA" id="ARBA00023242"/>
    </source>
</evidence>
<evidence type="ECO:0000256" key="6">
    <source>
        <dbReference type="RuleBase" id="RU000682"/>
    </source>
</evidence>
<dbReference type="AlphaFoldDB" id="A0A7R8W570"/>
<dbReference type="InterPro" id="IPR050848">
    <property type="entry name" value="Homeobox_TF"/>
</dbReference>
<evidence type="ECO:0000256" key="5">
    <source>
        <dbReference type="PROSITE-ProRule" id="PRU00108"/>
    </source>
</evidence>
<organism evidence="8">
    <name type="scientific">Cyprideis torosa</name>
    <dbReference type="NCBI Taxonomy" id="163714"/>
    <lineage>
        <taxon>Eukaryota</taxon>
        <taxon>Metazoa</taxon>
        <taxon>Ecdysozoa</taxon>
        <taxon>Arthropoda</taxon>
        <taxon>Crustacea</taxon>
        <taxon>Oligostraca</taxon>
        <taxon>Ostracoda</taxon>
        <taxon>Podocopa</taxon>
        <taxon>Podocopida</taxon>
        <taxon>Cytherocopina</taxon>
        <taxon>Cytheroidea</taxon>
        <taxon>Cytherideidae</taxon>
        <taxon>Cyprideis</taxon>
    </lineage>
</organism>